<dbReference type="AlphaFoldDB" id="A0A2H9PCT0"/>
<evidence type="ECO:0000256" key="1">
    <source>
        <dbReference type="ARBA" id="ARBA00004651"/>
    </source>
</evidence>
<keyword evidence="4 7" id="KW-0812">Transmembrane</keyword>
<keyword evidence="3" id="KW-1003">Cell membrane</keyword>
<comment type="subcellular location">
    <subcellularLocation>
        <location evidence="1">Cell membrane</location>
        <topology evidence="1">Multi-pass membrane protein</topology>
    </subcellularLocation>
</comment>
<evidence type="ECO:0000256" key="4">
    <source>
        <dbReference type="ARBA" id="ARBA00022692"/>
    </source>
</evidence>
<dbReference type="Proteomes" id="UP000234145">
    <property type="component" value="Unassembled WGS sequence"/>
</dbReference>
<dbReference type="PIRSF" id="PIRSF019239">
    <property type="entry name" value="MrpE"/>
    <property type="match status" value="1"/>
</dbReference>
<dbReference type="GO" id="GO:0008324">
    <property type="term" value="F:monoatomic cation transmembrane transporter activity"/>
    <property type="evidence" value="ECO:0007669"/>
    <property type="project" value="InterPro"/>
</dbReference>
<evidence type="ECO:0000256" key="6">
    <source>
        <dbReference type="ARBA" id="ARBA00023136"/>
    </source>
</evidence>
<sequence length="170" mass="20166">MDIKARWKLVRIIYTSACLMLFWILFSFSLHPFSLFLGGSFCLLISFFTYDLFIEEQEVHRKNLFLRVELITLYLFVLLLRIYLASFDMVYRVLSGNINPMVVRIKTRLRSDLARVVLANSITLTPGTITIDSEKDNLYVHWLETKTTHLIRAGHLIKGYFEIWLRRIFH</sequence>
<evidence type="ECO:0000256" key="2">
    <source>
        <dbReference type="ARBA" id="ARBA00006228"/>
    </source>
</evidence>
<gene>
    <name evidence="8" type="ORF">COY51_01035</name>
</gene>
<evidence type="ECO:0000313" key="9">
    <source>
        <dbReference type="Proteomes" id="UP000234145"/>
    </source>
</evidence>
<dbReference type="EMBL" id="PFMS01000022">
    <property type="protein sequence ID" value="PIZ17167.1"/>
    <property type="molecule type" value="Genomic_DNA"/>
</dbReference>
<feature type="transmembrane region" description="Helical" evidence="7">
    <location>
        <begin position="65"/>
        <end position="84"/>
    </location>
</feature>
<dbReference type="GO" id="GO:0005886">
    <property type="term" value="C:plasma membrane"/>
    <property type="evidence" value="ECO:0007669"/>
    <property type="project" value="UniProtKB-SubCell"/>
</dbReference>
<feature type="transmembrane region" description="Helical" evidence="7">
    <location>
        <begin position="35"/>
        <end position="53"/>
    </location>
</feature>
<reference evidence="9" key="1">
    <citation type="submission" date="2017-09" db="EMBL/GenBank/DDBJ databases">
        <title>Depth-based differentiation of microbial function through sediment-hosted aquifers and enrichment of novel symbionts in the deep terrestrial subsurface.</title>
        <authorList>
            <person name="Probst A.J."/>
            <person name="Ladd B."/>
            <person name="Jarett J.K."/>
            <person name="Geller-Mcgrath D.E."/>
            <person name="Sieber C.M.K."/>
            <person name="Emerson J.B."/>
            <person name="Anantharaman K."/>
            <person name="Thomas B.C."/>
            <person name="Malmstrom R."/>
            <person name="Stieglmeier M."/>
            <person name="Klingl A."/>
            <person name="Woyke T."/>
            <person name="Ryan C.M."/>
            <person name="Banfield J.F."/>
        </authorList>
    </citation>
    <scope>NUCLEOTIDE SEQUENCE [LARGE SCALE GENOMIC DNA]</scope>
</reference>
<evidence type="ECO:0000313" key="8">
    <source>
        <dbReference type="EMBL" id="PIZ17167.1"/>
    </source>
</evidence>
<evidence type="ECO:0000256" key="5">
    <source>
        <dbReference type="ARBA" id="ARBA00022989"/>
    </source>
</evidence>
<organism evidence="8 9">
    <name type="scientific">Candidatus Desantisbacteria bacterium CG_4_10_14_0_8_um_filter_39_17</name>
    <dbReference type="NCBI Taxonomy" id="1974542"/>
    <lineage>
        <taxon>Bacteria</taxon>
        <taxon>Candidatus Desantisiibacteriota</taxon>
    </lineage>
</organism>
<evidence type="ECO:0000256" key="3">
    <source>
        <dbReference type="ARBA" id="ARBA00022475"/>
    </source>
</evidence>
<evidence type="ECO:0000256" key="7">
    <source>
        <dbReference type="SAM" id="Phobius"/>
    </source>
</evidence>
<dbReference type="InterPro" id="IPR002758">
    <property type="entry name" value="Cation_antiport_E"/>
</dbReference>
<keyword evidence="6 7" id="KW-0472">Membrane</keyword>
<dbReference type="PANTHER" id="PTHR34584">
    <property type="entry name" value="NA(+)/H(+) ANTIPORTER SUBUNIT E1"/>
    <property type="match status" value="1"/>
</dbReference>
<dbReference type="Pfam" id="PF01899">
    <property type="entry name" value="MNHE"/>
    <property type="match status" value="1"/>
</dbReference>
<dbReference type="PANTHER" id="PTHR34584:SF1">
    <property type="entry name" value="NA(+)_H(+) ANTIPORTER SUBUNIT E1"/>
    <property type="match status" value="1"/>
</dbReference>
<feature type="transmembrane region" description="Helical" evidence="7">
    <location>
        <begin position="12"/>
        <end position="29"/>
    </location>
</feature>
<accession>A0A2H9PCT0</accession>
<comment type="caution">
    <text evidence="8">The sequence shown here is derived from an EMBL/GenBank/DDBJ whole genome shotgun (WGS) entry which is preliminary data.</text>
</comment>
<comment type="similarity">
    <text evidence="2">Belongs to the CPA3 antiporters (TC 2.A.63) subunit E family.</text>
</comment>
<proteinExistence type="inferred from homology"/>
<protein>
    <submittedName>
        <fullName evidence="8">Cation:proton antiporter</fullName>
    </submittedName>
</protein>
<keyword evidence="5 7" id="KW-1133">Transmembrane helix</keyword>
<name>A0A2H9PCT0_9BACT</name>